<evidence type="ECO:0000313" key="4">
    <source>
        <dbReference type="EMBL" id="GAA0758940.1"/>
    </source>
</evidence>
<comment type="similarity">
    <text evidence="2">Belongs to the FlgN family.</text>
</comment>
<reference evidence="4 5" key="1">
    <citation type="journal article" date="2019" name="Int. J. Syst. Evol. Microbiol.">
        <title>The Global Catalogue of Microorganisms (GCM) 10K type strain sequencing project: providing services to taxonomists for standard genome sequencing and annotation.</title>
        <authorList>
            <consortium name="The Broad Institute Genomics Platform"/>
            <consortium name="The Broad Institute Genome Sequencing Center for Infectious Disease"/>
            <person name="Wu L."/>
            <person name="Ma J."/>
        </authorList>
    </citation>
    <scope>NUCLEOTIDE SEQUENCE [LARGE SCALE GENOMIC DNA]</scope>
    <source>
        <strain evidence="4 5">JCM 15503</strain>
    </source>
</reference>
<dbReference type="Gene3D" id="1.20.58.300">
    <property type="entry name" value="FlgN-like"/>
    <property type="match status" value="1"/>
</dbReference>
<dbReference type="RefSeq" id="WP_231010079.1">
    <property type="nucleotide sequence ID" value="NZ_BAAAEW010000026.1"/>
</dbReference>
<keyword evidence="3" id="KW-1005">Bacterial flagellum biogenesis</keyword>
<proteinExistence type="inferred from homology"/>
<dbReference type="Proteomes" id="UP001500279">
    <property type="component" value="Unassembled WGS sequence"/>
</dbReference>
<organism evidence="4 5">
    <name type="scientific">Ideonella azotifigens</name>
    <dbReference type="NCBI Taxonomy" id="513160"/>
    <lineage>
        <taxon>Bacteria</taxon>
        <taxon>Pseudomonadati</taxon>
        <taxon>Pseudomonadota</taxon>
        <taxon>Betaproteobacteria</taxon>
        <taxon>Burkholderiales</taxon>
        <taxon>Sphaerotilaceae</taxon>
        <taxon>Ideonella</taxon>
    </lineage>
</organism>
<comment type="caution">
    <text evidence="4">The sequence shown here is derived from an EMBL/GenBank/DDBJ whole genome shotgun (WGS) entry which is preliminary data.</text>
</comment>
<keyword evidence="5" id="KW-1185">Reference proteome</keyword>
<evidence type="ECO:0000256" key="3">
    <source>
        <dbReference type="ARBA" id="ARBA00022795"/>
    </source>
</evidence>
<protein>
    <recommendedName>
        <fullName evidence="6">Flagellar protein FlgN</fullName>
    </recommendedName>
</protein>
<evidence type="ECO:0000313" key="5">
    <source>
        <dbReference type="Proteomes" id="UP001500279"/>
    </source>
</evidence>
<evidence type="ECO:0008006" key="6">
    <source>
        <dbReference type="Google" id="ProtNLM"/>
    </source>
</evidence>
<gene>
    <name evidence="4" type="ORF">GCM10009107_39900</name>
</gene>
<comment type="function">
    <text evidence="1">Required for the efficient initiation of filament assembly.</text>
</comment>
<dbReference type="InterPro" id="IPR036679">
    <property type="entry name" value="FlgN-like_sf"/>
</dbReference>
<dbReference type="SUPFAM" id="SSF140566">
    <property type="entry name" value="FlgN-like"/>
    <property type="match status" value="1"/>
</dbReference>
<dbReference type="EMBL" id="BAAAEW010000026">
    <property type="protein sequence ID" value="GAA0758940.1"/>
    <property type="molecule type" value="Genomic_DNA"/>
</dbReference>
<dbReference type="InterPro" id="IPR007809">
    <property type="entry name" value="FlgN-like"/>
</dbReference>
<evidence type="ECO:0000256" key="2">
    <source>
        <dbReference type="ARBA" id="ARBA00007703"/>
    </source>
</evidence>
<name>A0ABN1K958_9BURK</name>
<sequence>MSHVQARANNSRQATALLLQDLRSDLQEARQLQVLLNLQFDALLKHDPKPLPALAADIVVCVERMQKRRARRTALVERLVGQDAGMDQVLQGLGPSLQATGTAWWTALEDLVRACKDANLRNCALLTQQHELMQRVLEPDSDLYAPA</sequence>
<evidence type="ECO:0000256" key="1">
    <source>
        <dbReference type="ARBA" id="ARBA00002397"/>
    </source>
</evidence>
<accession>A0ABN1K958</accession>
<dbReference type="Pfam" id="PF05130">
    <property type="entry name" value="FlgN"/>
    <property type="match status" value="1"/>
</dbReference>